<reference evidence="2 3" key="1">
    <citation type="journal article" date="2024" name="Nat. Commun.">
        <title>Phylogenomics reveals the evolutionary origins of lichenization in chlorophyte algae.</title>
        <authorList>
            <person name="Puginier C."/>
            <person name="Libourel C."/>
            <person name="Otte J."/>
            <person name="Skaloud P."/>
            <person name="Haon M."/>
            <person name="Grisel S."/>
            <person name="Petersen M."/>
            <person name="Berrin J.G."/>
            <person name="Delaux P.M."/>
            <person name="Dal Grande F."/>
            <person name="Keller J."/>
        </authorList>
    </citation>
    <scope>NUCLEOTIDE SEQUENCE [LARGE SCALE GENOMIC DNA]</scope>
    <source>
        <strain evidence="2 3">SAG 2523</strain>
    </source>
</reference>
<sequence length="166" mass="15584">MAGEGDKPSFASAVADGEQKSQPTTSSGTGNPAEVGSSFGVTKLHSTATGATSSASYGASSAGNQSTPTGPMGGITAGNQTTPGAYGNSFGTAGYNDQVHGQGNSNKATSTPGGIPTAAQQALGGTSTGSQAPSSGAGKGSGSTSGPDLTKDAGPTPAEALAGDKQ</sequence>
<name>A0AAW1RSR7_9CHLO</name>
<comment type="caution">
    <text evidence="2">The sequence shown here is derived from an EMBL/GenBank/DDBJ whole genome shotgun (WGS) entry which is preliminary data.</text>
</comment>
<feature type="region of interest" description="Disordered" evidence="1">
    <location>
        <begin position="1"/>
        <end position="166"/>
    </location>
</feature>
<evidence type="ECO:0000313" key="2">
    <source>
        <dbReference type="EMBL" id="KAK9836372.1"/>
    </source>
</evidence>
<proteinExistence type="predicted"/>
<evidence type="ECO:0000256" key="1">
    <source>
        <dbReference type="SAM" id="MobiDB-lite"/>
    </source>
</evidence>
<organism evidence="2 3">
    <name type="scientific">Apatococcus fuscideae</name>
    <dbReference type="NCBI Taxonomy" id="2026836"/>
    <lineage>
        <taxon>Eukaryota</taxon>
        <taxon>Viridiplantae</taxon>
        <taxon>Chlorophyta</taxon>
        <taxon>core chlorophytes</taxon>
        <taxon>Trebouxiophyceae</taxon>
        <taxon>Chlorellales</taxon>
        <taxon>Chlorellaceae</taxon>
        <taxon>Apatococcus</taxon>
    </lineage>
</organism>
<dbReference type="EMBL" id="JALJOV010002009">
    <property type="protein sequence ID" value="KAK9836372.1"/>
    <property type="molecule type" value="Genomic_DNA"/>
</dbReference>
<protein>
    <submittedName>
        <fullName evidence="2">Uncharacterized protein</fullName>
    </submittedName>
</protein>
<keyword evidence="3" id="KW-1185">Reference proteome</keyword>
<evidence type="ECO:0000313" key="3">
    <source>
        <dbReference type="Proteomes" id="UP001485043"/>
    </source>
</evidence>
<dbReference type="AlphaFoldDB" id="A0AAW1RSR7"/>
<dbReference type="Proteomes" id="UP001485043">
    <property type="component" value="Unassembled WGS sequence"/>
</dbReference>
<gene>
    <name evidence="2" type="ORF">WJX84_006226</name>
</gene>
<feature type="compositionally biased region" description="Polar residues" evidence="1">
    <location>
        <begin position="20"/>
        <end position="30"/>
    </location>
</feature>
<accession>A0AAW1RSR7</accession>
<feature type="compositionally biased region" description="Low complexity" evidence="1">
    <location>
        <begin position="46"/>
        <end position="63"/>
    </location>
</feature>
<feature type="compositionally biased region" description="Polar residues" evidence="1">
    <location>
        <begin position="99"/>
        <end position="125"/>
    </location>
</feature>